<name>A0A137P240_CONC2</name>
<evidence type="ECO:0000256" key="1">
    <source>
        <dbReference type="SAM" id="Coils"/>
    </source>
</evidence>
<feature type="compositionally biased region" description="Polar residues" evidence="2">
    <location>
        <begin position="449"/>
        <end position="459"/>
    </location>
</feature>
<accession>A0A137P240</accession>
<keyword evidence="4" id="KW-1185">Reference proteome</keyword>
<feature type="coiled-coil region" evidence="1">
    <location>
        <begin position="110"/>
        <end position="228"/>
    </location>
</feature>
<reference evidence="3 4" key="1">
    <citation type="journal article" date="2015" name="Genome Biol. Evol.">
        <title>Phylogenomic analyses indicate that early fungi evolved digesting cell walls of algal ancestors of land plants.</title>
        <authorList>
            <person name="Chang Y."/>
            <person name="Wang S."/>
            <person name="Sekimoto S."/>
            <person name="Aerts A.L."/>
            <person name="Choi C."/>
            <person name="Clum A."/>
            <person name="LaButti K.M."/>
            <person name="Lindquist E.A."/>
            <person name="Yee Ngan C."/>
            <person name="Ohm R.A."/>
            <person name="Salamov A.A."/>
            <person name="Grigoriev I.V."/>
            <person name="Spatafora J.W."/>
            <person name="Berbee M.L."/>
        </authorList>
    </citation>
    <scope>NUCLEOTIDE SEQUENCE [LARGE SCALE GENOMIC DNA]</scope>
    <source>
        <strain evidence="3 4">NRRL 28638</strain>
    </source>
</reference>
<dbReference type="AlphaFoldDB" id="A0A137P240"/>
<feature type="compositionally biased region" description="Basic and acidic residues" evidence="2">
    <location>
        <begin position="436"/>
        <end position="448"/>
    </location>
</feature>
<feature type="compositionally biased region" description="Low complexity" evidence="2">
    <location>
        <begin position="568"/>
        <end position="582"/>
    </location>
</feature>
<feature type="region of interest" description="Disordered" evidence="2">
    <location>
        <begin position="303"/>
        <end position="350"/>
    </location>
</feature>
<gene>
    <name evidence="3" type="ORF">CONCODRAFT_18585</name>
</gene>
<organism evidence="3 4">
    <name type="scientific">Conidiobolus coronatus (strain ATCC 28846 / CBS 209.66 / NRRL 28638)</name>
    <name type="common">Delacroixia coronata</name>
    <dbReference type="NCBI Taxonomy" id="796925"/>
    <lineage>
        <taxon>Eukaryota</taxon>
        <taxon>Fungi</taxon>
        <taxon>Fungi incertae sedis</taxon>
        <taxon>Zoopagomycota</taxon>
        <taxon>Entomophthoromycotina</taxon>
        <taxon>Entomophthoromycetes</taxon>
        <taxon>Entomophthorales</taxon>
        <taxon>Ancylistaceae</taxon>
        <taxon>Conidiobolus</taxon>
    </lineage>
</organism>
<feature type="region of interest" description="Disordered" evidence="2">
    <location>
        <begin position="772"/>
        <end position="794"/>
    </location>
</feature>
<dbReference type="OrthoDB" id="432685at2759"/>
<feature type="compositionally biased region" description="Polar residues" evidence="2">
    <location>
        <begin position="583"/>
        <end position="593"/>
    </location>
</feature>
<feature type="compositionally biased region" description="Low complexity" evidence="2">
    <location>
        <begin position="690"/>
        <end position="701"/>
    </location>
</feature>
<feature type="region of interest" description="Disordered" evidence="2">
    <location>
        <begin position="560"/>
        <end position="601"/>
    </location>
</feature>
<dbReference type="EMBL" id="KQ964548">
    <property type="protein sequence ID" value="KXN69107.1"/>
    <property type="molecule type" value="Genomic_DNA"/>
</dbReference>
<feature type="region of interest" description="Disordered" evidence="2">
    <location>
        <begin position="393"/>
        <end position="473"/>
    </location>
</feature>
<evidence type="ECO:0000313" key="3">
    <source>
        <dbReference type="EMBL" id="KXN69107.1"/>
    </source>
</evidence>
<keyword evidence="1" id="KW-0175">Coiled coil</keyword>
<feature type="compositionally biased region" description="Polar residues" evidence="2">
    <location>
        <begin position="405"/>
        <end position="424"/>
    </location>
</feature>
<dbReference type="Proteomes" id="UP000070444">
    <property type="component" value="Unassembled WGS sequence"/>
</dbReference>
<feature type="compositionally biased region" description="Polar residues" evidence="2">
    <location>
        <begin position="307"/>
        <end position="347"/>
    </location>
</feature>
<evidence type="ECO:0000313" key="4">
    <source>
        <dbReference type="Proteomes" id="UP000070444"/>
    </source>
</evidence>
<protein>
    <submittedName>
        <fullName evidence="3">Uncharacterized protein</fullName>
    </submittedName>
</protein>
<feature type="region of interest" description="Disordered" evidence="2">
    <location>
        <begin position="526"/>
        <end position="546"/>
    </location>
</feature>
<feature type="region of interest" description="Disordered" evidence="2">
    <location>
        <begin position="690"/>
        <end position="739"/>
    </location>
</feature>
<evidence type="ECO:0000256" key="2">
    <source>
        <dbReference type="SAM" id="MobiDB-lite"/>
    </source>
</evidence>
<feature type="compositionally biased region" description="Low complexity" evidence="2">
    <location>
        <begin position="460"/>
        <end position="473"/>
    </location>
</feature>
<feature type="compositionally biased region" description="Polar residues" evidence="2">
    <location>
        <begin position="708"/>
        <end position="726"/>
    </location>
</feature>
<sequence length="826" mass="93512">MQFDNKRNTEDLIYSTSSPVHEYLTSQALRPGSMILESPRLANKGLDLDSSFNLSQSLMSRPTFLKDFETNFQEGEDRQLTLQERNRLRRMTSDLSKRIEVSELSILKDQKDAIERIEELEDVIKQLKLDKAALRKENSRMIQVETTLSSQLIQACDDTKKVGDQLQNLRNRYSSLKDQSDSLKSQYQKSLVEINQQKSIIEEHEYFIQKLENEKGTLNTELKLQLQLSESRDRDLFIAQNMSKDYDSLRLQNNTLIANINYLKKCLAHQLPSDLSDRVSTIDFTNPKINELPTLKAILDTKKNDSDSNLSQSATNSHSLSKMPSESSLKSLNEQSATSSSNNQVSNRKVKELEKETKYLKRHIDKTWRQWDQVKEELFSLVEEIQFNLNSKPNNAPQAQYLPTPDSQSIPNSTAPDSIVSQPNLDPAVNLAQSGERSEIESSNKLHSTESQPDSSNQINDSNTSFSDNSDLSSALSKYKDKFKEMEGAIFKMERHRPAKAFPHFQRGSIQLVNIDERTALENINFDLPSPGSNHRRSTYSNKSVDLTDIQNRQSGYFDQEHHESLHSNGKSKNSNYNDSNSTIAQNSRSQFPLSPGYENANREGLISPGLLPGAGVSMAQILESQGSFSTINNQNDRSYLNLENEPSMVDQYSNLHNTSTVDFSNNFDINIDENGDTLANVINLRSPSTMNLESSSTSESGSRRNSDAPNSLSQQTLPTVVNTDNSIHDQDPITHPINSSAVIDDYSQHLPDLPDLEYHTDSIQKVDQWKSQVSAEQSNSNQDTDTSSKKNNPAIDKLKDKLEIRKSKCILLKLSKCIFYLFIFS</sequence>
<feature type="compositionally biased region" description="Polar residues" evidence="2">
    <location>
        <begin position="772"/>
        <end position="792"/>
    </location>
</feature>
<proteinExistence type="predicted"/>